<keyword evidence="5" id="KW-0812">Transmembrane</keyword>
<feature type="coiled-coil region" evidence="3">
    <location>
        <begin position="172"/>
        <end position="333"/>
    </location>
</feature>
<feature type="domain" description="YknX-like beta-barrel" evidence="6">
    <location>
        <begin position="474"/>
        <end position="567"/>
    </location>
</feature>
<evidence type="ECO:0000256" key="2">
    <source>
        <dbReference type="ARBA" id="ARBA00023054"/>
    </source>
</evidence>
<evidence type="ECO:0000313" key="8">
    <source>
        <dbReference type="Proteomes" id="UP000553981"/>
    </source>
</evidence>
<dbReference type="AlphaFoldDB" id="A0A7Y0UH32"/>
<evidence type="ECO:0000313" key="7">
    <source>
        <dbReference type="EMBL" id="NMW87037.1"/>
    </source>
</evidence>
<evidence type="ECO:0000256" key="1">
    <source>
        <dbReference type="ARBA" id="ARBA00004196"/>
    </source>
</evidence>
<evidence type="ECO:0000256" key="4">
    <source>
        <dbReference type="SAM" id="MobiDB-lite"/>
    </source>
</evidence>
<protein>
    <submittedName>
        <fullName evidence="7">Biotin/lipoyl-binding protein</fullName>
    </submittedName>
</protein>
<dbReference type="GO" id="GO:0030313">
    <property type="term" value="C:cell envelope"/>
    <property type="evidence" value="ECO:0007669"/>
    <property type="project" value="UniProtKB-SubCell"/>
</dbReference>
<comment type="subcellular location">
    <subcellularLocation>
        <location evidence="1">Cell envelope</location>
    </subcellularLocation>
</comment>
<feature type="region of interest" description="Disordered" evidence="4">
    <location>
        <begin position="521"/>
        <end position="540"/>
    </location>
</feature>
<evidence type="ECO:0000259" key="6">
    <source>
        <dbReference type="Pfam" id="PF25990"/>
    </source>
</evidence>
<dbReference type="Gene3D" id="2.40.30.170">
    <property type="match status" value="1"/>
</dbReference>
<dbReference type="Pfam" id="PF25990">
    <property type="entry name" value="Beta-barrel_YknX"/>
    <property type="match status" value="1"/>
</dbReference>
<keyword evidence="2 3" id="KW-0175">Coiled coil</keyword>
<dbReference type="Gene3D" id="2.40.50.100">
    <property type="match status" value="1"/>
</dbReference>
<dbReference type="EMBL" id="JABCUI010000002">
    <property type="protein sequence ID" value="NMW87037.1"/>
    <property type="molecule type" value="Genomic_DNA"/>
</dbReference>
<dbReference type="Proteomes" id="UP000553981">
    <property type="component" value="Unassembled WGS sequence"/>
</dbReference>
<reference evidence="7 8" key="1">
    <citation type="submission" date="2020-04" db="EMBL/GenBank/DDBJ databases">
        <title>Antimicrobial susceptibility and clonality of vaginal-derived multi-drug resistant Mobiluncus isolates in China.</title>
        <authorList>
            <person name="Zhang X."/>
        </authorList>
    </citation>
    <scope>NUCLEOTIDE SEQUENCE [LARGE SCALE GENOMIC DNA]</scope>
    <source>
        <strain evidence="7 8">19</strain>
    </source>
</reference>
<name>A0A7Y0UH32_9ACTO</name>
<accession>A0A7Y0UH32</accession>
<feature type="transmembrane region" description="Helical" evidence="5">
    <location>
        <begin position="53"/>
        <end position="74"/>
    </location>
</feature>
<feature type="compositionally biased region" description="Low complexity" evidence="4">
    <location>
        <begin position="1"/>
        <end position="19"/>
    </location>
</feature>
<keyword evidence="5" id="KW-1133">Transmembrane helix</keyword>
<comment type="caution">
    <text evidence="7">The sequence shown here is derived from an EMBL/GenBank/DDBJ whole genome shotgun (WGS) entry which is preliminary data.</text>
</comment>
<dbReference type="InterPro" id="IPR050465">
    <property type="entry name" value="UPF0194_transport"/>
</dbReference>
<gene>
    <name evidence="7" type="ORF">HHJ67_04635</name>
</gene>
<dbReference type="InterPro" id="IPR058636">
    <property type="entry name" value="Beta-barrel_YknX"/>
</dbReference>
<feature type="region of interest" description="Disordered" evidence="4">
    <location>
        <begin position="1"/>
        <end position="30"/>
    </location>
</feature>
<organism evidence="7 8">
    <name type="scientific">Mobiluncus curtisii</name>
    <dbReference type="NCBI Taxonomy" id="2051"/>
    <lineage>
        <taxon>Bacteria</taxon>
        <taxon>Bacillati</taxon>
        <taxon>Actinomycetota</taxon>
        <taxon>Actinomycetes</taxon>
        <taxon>Actinomycetales</taxon>
        <taxon>Actinomycetaceae</taxon>
        <taxon>Mobiluncus</taxon>
    </lineage>
</organism>
<dbReference type="PANTHER" id="PTHR32347">
    <property type="entry name" value="EFFLUX SYSTEM COMPONENT YKNX-RELATED"/>
    <property type="match status" value="1"/>
</dbReference>
<feature type="region of interest" description="Disordered" evidence="4">
    <location>
        <begin position="585"/>
        <end position="620"/>
    </location>
</feature>
<dbReference type="RefSeq" id="WP_169759783.1">
    <property type="nucleotide sequence ID" value="NZ_JABCUF010000002.1"/>
</dbReference>
<proteinExistence type="predicted"/>
<evidence type="ECO:0000256" key="5">
    <source>
        <dbReference type="SAM" id="Phobius"/>
    </source>
</evidence>
<evidence type="ECO:0000256" key="3">
    <source>
        <dbReference type="SAM" id="Coils"/>
    </source>
</evidence>
<sequence>MSDEPVITPVDDPTVTPVTAVAGEGSAKSSKSLLKDKKKLKFGKKKSSKKKKIIIGVSVVAVLVVAGLVVPPLLGIGAPKYDPTAVYRGDVATVTKDDVTKSLSMTGTLKSAKSMTLFSSLNSKVQTLNVKPGDRVSRGQFLAQLDSSEAMSQLSSQQSQLNESRVTQQNSIDEAAQNYQNAKSALDQGLNQDIRGAQTALHEAQNEYVKASRAYDQMKQEKDNRTLQALLDQENALRSANQEAENARMEANRAGAAVADAKTQRDIAAIERDSAKDDLALARKELERIKKDPTLKADPNKLAELIEATKQRIAELMSEVNAKDQNADATEKAVKDAWSQQAQAKQAANHASENLGMARRQFRAALRQIDSQIADAGDAVAKAQTGVSDAKVALDSAKIHAAQEVNSNLRALRAAQATAGSGMAEGQSAIQKLRADISSAHVTSPMAGIVTSVTAKVGAAPEGSLMTVEDDQNMVIETQIKESGVAKLNVGNQVTFTTPATGDKEFTGTVAFISPAAVDQTAAPSGPGADQGVNSGSGSGNTSVMFPVQITVTGDLQGLRLGSTAKVKAIIAGQKNALTVPKGALIDSPTPVDGQDSHSPEGSVSGGMTGPGMSADDGPKSVLVVENPDSEQPKIREVQVEVLVEGNGMAAIKGKGIKDGTSVLDNAMNYLDLIGETGHYVDTPQTMEQTDGAMG</sequence>
<dbReference type="SUPFAM" id="SSF111369">
    <property type="entry name" value="HlyD-like secretion proteins"/>
    <property type="match status" value="1"/>
</dbReference>
<dbReference type="PANTHER" id="PTHR32347:SF14">
    <property type="entry name" value="EFFLUX SYSTEM COMPONENT YKNX-RELATED"/>
    <property type="match status" value="1"/>
</dbReference>
<keyword evidence="5" id="KW-0472">Membrane</keyword>